<evidence type="ECO:0000259" key="6">
    <source>
        <dbReference type="Pfam" id="PF01248"/>
    </source>
</evidence>
<evidence type="ECO:0000313" key="9">
    <source>
        <dbReference type="Proteomes" id="UP000825434"/>
    </source>
</evidence>
<name>A0ABX8IAP7_9ASCO</name>
<evidence type="ECO:0000256" key="2">
    <source>
        <dbReference type="ARBA" id="ARBA00007337"/>
    </source>
</evidence>
<dbReference type="PROSITE" id="PS01082">
    <property type="entry name" value="RIBOSOMAL_L7AE"/>
    <property type="match status" value="1"/>
</dbReference>
<dbReference type="PRINTS" id="PR00881">
    <property type="entry name" value="L7ARS6FAMILY"/>
</dbReference>
<evidence type="ECO:0000256" key="4">
    <source>
        <dbReference type="ARBA" id="ARBA00023242"/>
    </source>
</evidence>
<dbReference type="InterPro" id="IPR018849">
    <property type="entry name" value="Urb2/Npa2_C"/>
</dbReference>
<evidence type="ECO:0000259" key="7">
    <source>
        <dbReference type="Pfam" id="PF10441"/>
    </source>
</evidence>
<keyword evidence="5" id="KW-0687">Ribonucleoprotein</keyword>
<evidence type="ECO:0008006" key="10">
    <source>
        <dbReference type="Google" id="ProtNLM"/>
    </source>
</evidence>
<dbReference type="InterPro" id="IPR004038">
    <property type="entry name" value="Ribosomal_eL8/eL30/eS12/Gad45"/>
</dbReference>
<protein>
    <recommendedName>
        <fullName evidence="10">Nucleolar 27S pre-rRNA processing Urb2/Npa2 C-terminal domain-containing protein</fullName>
    </recommendedName>
</protein>
<comment type="similarity">
    <text evidence="2">Belongs to the eukaryotic ribosomal protein eL8 family.</text>
</comment>
<dbReference type="Pfam" id="PF10441">
    <property type="entry name" value="Urb2"/>
    <property type="match status" value="1"/>
</dbReference>
<reference evidence="8 9" key="1">
    <citation type="submission" date="2021-06" db="EMBL/GenBank/DDBJ databases">
        <title>Candida outbreak in Lebanon.</title>
        <authorList>
            <person name="Finianos M."/>
        </authorList>
    </citation>
    <scope>NUCLEOTIDE SEQUENCE [LARGE SCALE GENOMIC DNA]</scope>
    <source>
        <strain evidence="8">CA3LBN</strain>
    </source>
</reference>
<keyword evidence="4" id="KW-0539">Nucleus</keyword>
<gene>
    <name evidence="8" type="ORF">CA3LBN_003293</name>
</gene>
<dbReference type="InterPro" id="IPR016024">
    <property type="entry name" value="ARM-type_fold"/>
</dbReference>
<proteinExistence type="inferred from homology"/>
<dbReference type="Proteomes" id="UP000825434">
    <property type="component" value="Chromosome 4"/>
</dbReference>
<dbReference type="SUPFAM" id="SSF55315">
    <property type="entry name" value="L30e-like"/>
    <property type="match status" value="1"/>
</dbReference>
<evidence type="ECO:0000313" key="8">
    <source>
        <dbReference type="EMBL" id="QWU88970.1"/>
    </source>
</evidence>
<dbReference type="EMBL" id="CP076664">
    <property type="protein sequence ID" value="QWU88970.1"/>
    <property type="molecule type" value="Genomic_DNA"/>
</dbReference>
<keyword evidence="3" id="KW-0694">RNA-binding</keyword>
<evidence type="ECO:0000256" key="1">
    <source>
        <dbReference type="ARBA" id="ARBA00004604"/>
    </source>
</evidence>
<dbReference type="InterPro" id="IPR004037">
    <property type="entry name" value="Ribosomal_eL8-like_CS"/>
</dbReference>
<organism evidence="8 9">
    <name type="scientific">Candidozyma haemuli</name>
    <dbReference type="NCBI Taxonomy" id="45357"/>
    <lineage>
        <taxon>Eukaryota</taxon>
        <taxon>Fungi</taxon>
        <taxon>Dikarya</taxon>
        <taxon>Ascomycota</taxon>
        <taxon>Saccharomycotina</taxon>
        <taxon>Pichiomycetes</taxon>
        <taxon>Metschnikowiaceae</taxon>
        <taxon>Candidozyma</taxon>
    </lineage>
</organism>
<evidence type="ECO:0000256" key="3">
    <source>
        <dbReference type="ARBA" id="ARBA00022884"/>
    </source>
</evidence>
<dbReference type="InterPro" id="IPR029064">
    <property type="entry name" value="Ribosomal_eL30-like_sf"/>
</dbReference>
<keyword evidence="9" id="KW-1185">Reference proteome</keyword>
<comment type="subcellular location">
    <subcellularLocation>
        <location evidence="1">Nucleus</location>
        <location evidence="1">Nucleolus</location>
    </subcellularLocation>
</comment>
<dbReference type="CDD" id="cd21104">
    <property type="entry name" value="SNU13"/>
    <property type="match status" value="1"/>
</dbReference>
<dbReference type="InterPro" id="IPR002415">
    <property type="entry name" value="H/ACA_rnp_Nhp2-like"/>
</dbReference>
<dbReference type="Gene3D" id="3.30.1330.30">
    <property type="match status" value="1"/>
</dbReference>
<feature type="domain" description="Nucleolar 27S pre-rRNA processing Urb2/Npa2 C-terminal" evidence="7">
    <location>
        <begin position="1030"/>
        <end position="1228"/>
    </location>
</feature>
<evidence type="ECO:0000256" key="5">
    <source>
        <dbReference type="ARBA" id="ARBA00023274"/>
    </source>
</evidence>
<feature type="domain" description="Ribosomal protein eL8/eL30/eS12/Gadd45" evidence="6">
    <location>
        <begin position="17"/>
        <end position="108"/>
    </location>
</feature>
<sequence>MSNPKAFPLADSALTQQILDVVSQSQNLRQLKKGANEATKTLNRGISEFIIMAADTEPIEILLHLPLLCEDKNVPYVFVPSKTALGRACGVSRAVIAASVTSNDASSIKNQIYGIKDKIETFSIIYMVELKTAEGTTKYLRSKGISPQEAVTTADALLSGSLDVFLLNKHHFVFDLICDRMNEFTGKDFKSWKLEPSLWKLWSTVWHLMGQSPLDLDARSQSFRRVKLVPIMTSVIEQADADALDAMFSCVGEFLVSGYIEADEYTVTGLLGAYAEWLEKHTNERVNNWTPVVIQLFELPRQSSNYKPTKKSTARYFANVLPHLLNFLSSDVDVSLKPTVELLAQQNRTFLFEVESAKTLCSHMDDVTAYESLTDAAVEYLFHEVIRNLAATDIASCESVFVSITKNEKFSQLSEKLLHFLAKVNRALSTDFFEQLYTTEMTRQPIRWGLVGHIISLSPELAQKKTDDIIKASESLSAEDINIVASSLAQGYILARDFDKFIGEVYPRALEANSAWSSDDVLDHLASKCDELSGNQIATLISEALKSSEKEKLVLLSRGLLRCSVSKQEASFKVFSDESYLQKGWSEVVYYLLCIYGDEIKTDDILKKVIPDGPSTKYDFFLTFRVAELKGDVGALKEKKIEKFVKKLSTNEAFAYAMRWLVLTDSFDSINTALLQKLAEGSSEQFLNFFTTEATLIYELPGFLTSLASFITKNPKFPYTKNLFCMMPSTIYRKFFSSFTDKLCKDALKDDEAKLILRHVFKDANGSSILEKDLDLFKKFTASDNSELTTQISQLIWNGHITRFKDSASADFVNNALKHLLKALKKKPAAADIRLSQVVLNGKRSRDPSFQASLEELCDAYVTFVTKNKEISDEEINVLANLPSPLSDKVRASLKALLKAAGKKDLSTQTKSSLFVLATKTSTSDLHGALFLCSLYLALQLDTPVLMDSLSAFFKTLSQEDFYELYLHLLASCEDANPSYLDPTVRLLSTLAHHLDKTHQKEHSKLFVSTISVISSRIEDIEEEQTIIGFLSALTVMLSDHVWIVSQYSVELILATVGIVFKKSQHRDSSTVFIAAISLVSYIVLFHRFRLTSRYHLLVAILVEAMKRLTRKEVTNEDATVFGRILVTLSEPPIQRSTKENDSLTSQSAIYKRAIRKQAHVLLINYVHMQVSAPLKSSVTDALMPGIYSVFGLLSKVELQLVNQLLDSSGKVYFKNLYQSYKDHGKWKN</sequence>
<dbReference type="Pfam" id="PF01248">
    <property type="entry name" value="Ribosomal_L7Ae"/>
    <property type="match status" value="1"/>
</dbReference>
<dbReference type="InterPro" id="IPR050257">
    <property type="entry name" value="eL8/uL1-like"/>
</dbReference>
<accession>A0ABX8IAP7</accession>
<dbReference type="PRINTS" id="PR00883">
    <property type="entry name" value="NUCLEARHMG"/>
</dbReference>
<dbReference type="PANTHER" id="PTHR23105">
    <property type="entry name" value="RIBOSOMAL PROTEIN L7AE FAMILY MEMBER"/>
    <property type="match status" value="1"/>
</dbReference>
<dbReference type="InterPro" id="IPR018492">
    <property type="entry name" value="Ribosomal_eL8/Nhp2"/>
</dbReference>
<dbReference type="SUPFAM" id="SSF48371">
    <property type="entry name" value="ARM repeat"/>
    <property type="match status" value="1"/>
</dbReference>